<evidence type="ECO:0000259" key="1">
    <source>
        <dbReference type="Pfam" id="PF24024"/>
    </source>
</evidence>
<dbReference type="EMBL" id="BK016011">
    <property type="protein sequence ID" value="DAF89515.1"/>
    <property type="molecule type" value="Genomic_DNA"/>
</dbReference>
<proteinExistence type="predicted"/>
<protein>
    <recommendedName>
        <fullName evidence="1">DUF7336 domain-containing protein</fullName>
    </recommendedName>
</protein>
<accession>A0A8S5U4Z6</accession>
<feature type="domain" description="DUF7336" evidence="1">
    <location>
        <begin position="2"/>
        <end position="47"/>
    </location>
</feature>
<organism evidence="2">
    <name type="scientific">Phage sp. cty4N14</name>
    <dbReference type="NCBI Taxonomy" id="2825799"/>
    <lineage>
        <taxon>Viruses</taxon>
    </lineage>
</organism>
<name>A0A8S5U4Z6_9VIRU</name>
<dbReference type="Pfam" id="PF24024">
    <property type="entry name" value="DUF7336"/>
    <property type="match status" value="1"/>
</dbReference>
<evidence type="ECO:0000313" key="2">
    <source>
        <dbReference type="EMBL" id="DAF89515.1"/>
    </source>
</evidence>
<dbReference type="InterPro" id="IPR055760">
    <property type="entry name" value="DUF7336"/>
</dbReference>
<sequence>MIYIVTDGEYSDYHIEGVFLDKEKAYKYAELNDCIVEEYEPMDDVEIIVGRKITVDYRTKESGTMKISVKKCEIKPYYNPSTQFQRYPGGVTSLYMTRYIQDDSFSDGQIRDKYEKAARDIMDYCKERLSSGYSAHQITEFLKSKYERGKIE</sequence>
<reference evidence="2" key="1">
    <citation type="journal article" date="2021" name="Proc. Natl. Acad. Sci. U.S.A.">
        <title>A Catalog of Tens of Thousands of Viruses from Human Metagenomes Reveals Hidden Associations with Chronic Diseases.</title>
        <authorList>
            <person name="Tisza M.J."/>
            <person name="Buck C.B."/>
        </authorList>
    </citation>
    <scope>NUCLEOTIDE SEQUENCE</scope>
    <source>
        <strain evidence="2">Cty4N14</strain>
    </source>
</reference>